<reference evidence="2 3" key="2">
    <citation type="journal article" date="2015" name="Genome Announc.">
        <title>Genome Sequence of the Sulfate-Reducing Thermophilic Bacterium Thermodesulfovibrio yellowstonii Strain DSM 11347T (Phylum Nitrospirae).</title>
        <authorList>
            <person name="Bhatnagar S."/>
            <person name="Badger J.H."/>
            <person name="Madupu R."/>
            <person name="Khouri H.M."/>
            <person name="O'Connor E.M."/>
            <person name="Robb F.T."/>
            <person name="Ward N.L."/>
            <person name="Eisen J.A."/>
        </authorList>
    </citation>
    <scope>NUCLEOTIDE SEQUENCE [LARGE SCALE GENOMIC DNA]</scope>
    <source>
        <strain evidence="3">ATCC 51303 / DSM 11347 / YP87</strain>
    </source>
</reference>
<keyword evidence="3" id="KW-1185">Reference proteome</keyword>
<proteinExistence type="predicted"/>
<dbReference type="KEGG" id="tye:THEYE_A1282"/>
<sequence>MPIIEQLFSHHGYEYLVAIISIFAFIVICNMIREKKKY</sequence>
<keyword evidence="1" id="KW-0472">Membrane</keyword>
<gene>
    <name evidence="2" type="ordered locus">THEYE_A1282</name>
</gene>
<keyword evidence="1" id="KW-0812">Transmembrane</keyword>
<dbReference type="InParanoid" id="B5YFP8"/>
<keyword evidence="1" id="KW-1133">Transmembrane helix</keyword>
<dbReference type="Proteomes" id="UP000000718">
    <property type="component" value="Chromosome"/>
</dbReference>
<dbReference type="HOGENOM" id="CLU_220084_0_0_0"/>
<evidence type="ECO:0000313" key="2">
    <source>
        <dbReference type="EMBL" id="ACI20669.1"/>
    </source>
</evidence>
<dbReference type="PATRIC" id="fig|289376.4.peg.1252"/>
<dbReference type="EnsemblBacteria" id="ACI20669">
    <property type="protein sequence ID" value="ACI20669"/>
    <property type="gene ID" value="THEYE_A1282"/>
</dbReference>
<accession>B5YFP8</accession>
<evidence type="ECO:0000313" key="3">
    <source>
        <dbReference type="Proteomes" id="UP000000718"/>
    </source>
</evidence>
<dbReference type="EMBL" id="CP001147">
    <property type="protein sequence ID" value="ACI20669.1"/>
    <property type="molecule type" value="Genomic_DNA"/>
</dbReference>
<evidence type="ECO:0000256" key="1">
    <source>
        <dbReference type="SAM" id="Phobius"/>
    </source>
</evidence>
<dbReference type="AlphaFoldDB" id="B5YFP8"/>
<reference evidence="3" key="1">
    <citation type="submission" date="2008-08" db="EMBL/GenBank/DDBJ databases">
        <title>The complete genome sequence of Thermodesulfovibrio yellowstonii strain ATCC 51303 / DSM 11347 / YP87.</title>
        <authorList>
            <person name="Dodson R.J."/>
            <person name="Durkin A.S."/>
            <person name="Wu M."/>
            <person name="Eisen J."/>
            <person name="Sutton G."/>
        </authorList>
    </citation>
    <scope>NUCLEOTIDE SEQUENCE [LARGE SCALE GENOMIC DNA]</scope>
    <source>
        <strain evidence="3">ATCC 51303 / DSM 11347 / YP87</strain>
    </source>
</reference>
<name>B5YFP8_THEYD</name>
<feature type="transmembrane region" description="Helical" evidence="1">
    <location>
        <begin position="12"/>
        <end position="32"/>
    </location>
</feature>
<organism evidence="2 3">
    <name type="scientific">Thermodesulfovibrio yellowstonii (strain ATCC 51303 / DSM 11347 / YP87)</name>
    <dbReference type="NCBI Taxonomy" id="289376"/>
    <lineage>
        <taxon>Bacteria</taxon>
        <taxon>Pseudomonadati</taxon>
        <taxon>Nitrospirota</taxon>
        <taxon>Thermodesulfovibrionia</taxon>
        <taxon>Thermodesulfovibrionales</taxon>
        <taxon>Thermodesulfovibrionaceae</taxon>
        <taxon>Thermodesulfovibrio</taxon>
    </lineage>
</organism>
<protein>
    <submittedName>
        <fullName evidence="2">Uncharacterized protein</fullName>
    </submittedName>
</protein>